<dbReference type="SMART" id="SM00060">
    <property type="entry name" value="FN3"/>
    <property type="match status" value="17"/>
</dbReference>
<feature type="transmembrane region" description="Helical" evidence="2">
    <location>
        <begin position="2106"/>
        <end position="2132"/>
    </location>
</feature>
<gene>
    <name evidence="4" type="ORF">LSH36_43g01006</name>
</gene>
<dbReference type="CDD" id="cd00063">
    <property type="entry name" value="FN3"/>
    <property type="match status" value="16"/>
</dbReference>
<keyword evidence="2" id="KW-1133">Transmembrane helix</keyword>
<feature type="domain" description="Fibronectin type-III" evidence="3">
    <location>
        <begin position="1542"/>
        <end position="1629"/>
    </location>
</feature>
<dbReference type="SUPFAM" id="SSF49265">
    <property type="entry name" value="Fibronectin type III"/>
    <property type="match status" value="12"/>
</dbReference>
<dbReference type="PANTHER" id="PTHR46957:SF7">
    <property type="entry name" value="USHERIN"/>
    <property type="match status" value="1"/>
</dbReference>
<dbReference type="Proteomes" id="UP001208570">
    <property type="component" value="Unassembled WGS sequence"/>
</dbReference>
<feature type="domain" description="Fibronectin type-III" evidence="3">
    <location>
        <begin position="125"/>
        <end position="216"/>
    </location>
</feature>
<dbReference type="Pfam" id="PF00041">
    <property type="entry name" value="fn3"/>
    <property type="match status" value="13"/>
</dbReference>
<feature type="domain" description="Fibronectin type-III" evidence="3">
    <location>
        <begin position="1454"/>
        <end position="1541"/>
    </location>
</feature>
<organism evidence="4 5">
    <name type="scientific">Paralvinella palmiformis</name>
    <dbReference type="NCBI Taxonomy" id="53620"/>
    <lineage>
        <taxon>Eukaryota</taxon>
        <taxon>Metazoa</taxon>
        <taxon>Spiralia</taxon>
        <taxon>Lophotrochozoa</taxon>
        <taxon>Annelida</taxon>
        <taxon>Polychaeta</taxon>
        <taxon>Sedentaria</taxon>
        <taxon>Canalipalpata</taxon>
        <taxon>Terebellida</taxon>
        <taxon>Terebelliformia</taxon>
        <taxon>Alvinellidae</taxon>
        <taxon>Paralvinella</taxon>
    </lineage>
</organism>
<dbReference type="InterPro" id="IPR050713">
    <property type="entry name" value="RTP_Phos/Ushers"/>
</dbReference>
<feature type="compositionally biased region" description="Low complexity" evidence="1">
    <location>
        <begin position="12"/>
        <end position="25"/>
    </location>
</feature>
<feature type="compositionally biased region" description="Polar residues" evidence="1">
    <location>
        <begin position="1"/>
        <end position="11"/>
    </location>
</feature>
<feature type="domain" description="Fibronectin type-III" evidence="3">
    <location>
        <begin position="1361"/>
        <end position="1453"/>
    </location>
</feature>
<dbReference type="FunFam" id="2.60.40.10:FF:001030">
    <property type="entry name" value="Usherin"/>
    <property type="match status" value="1"/>
</dbReference>
<proteinExistence type="predicted"/>
<keyword evidence="2" id="KW-0472">Membrane</keyword>
<dbReference type="InterPro" id="IPR003961">
    <property type="entry name" value="FN3_dom"/>
</dbReference>
<dbReference type="EMBL" id="JAODUP010000043">
    <property type="protein sequence ID" value="KAK2166025.1"/>
    <property type="molecule type" value="Genomic_DNA"/>
</dbReference>
<feature type="domain" description="Fibronectin type-III" evidence="3">
    <location>
        <begin position="1722"/>
        <end position="1820"/>
    </location>
</feature>
<feature type="domain" description="Fibronectin type-III" evidence="3">
    <location>
        <begin position="20"/>
        <end position="124"/>
    </location>
</feature>
<reference evidence="4" key="1">
    <citation type="journal article" date="2023" name="Mol. Biol. Evol.">
        <title>Third-Generation Sequencing Reveals the Adaptive Role of the Epigenome in Three Deep-Sea Polychaetes.</title>
        <authorList>
            <person name="Perez M."/>
            <person name="Aroh O."/>
            <person name="Sun Y."/>
            <person name="Lan Y."/>
            <person name="Juniper S.K."/>
            <person name="Young C.R."/>
            <person name="Angers B."/>
            <person name="Qian P.Y."/>
        </authorList>
    </citation>
    <scope>NUCLEOTIDE SEQUENCE</scope>
    <source>
        <strain evidence="4">P08H-3</strain>
    </source>
</reference>
<feature type="region of interest" description="Disordered" evidence="1">
    <location>
        <begin position="1"/>
        <end position="25"/>
    </location>
</feature>
<sequence>GGCTKSQPTLVSTSPASPQGQAPPAGTPISQTYISVLWKPPAKPNGPSIQYELTRMKVAQPLEPYATDFGLWTSLYLGNNTYYDDRELTIYTTYRYRVTVYNAYGHTISDPSEDVTTFGGTPTKAPVISLSPVNHTAFMVTWKTPTLQELQGGVTKYTVTIMDTNSSRVYDVAAVDHMFMATGLTPNTEYKVTVTLEVHGGATSTSDVAVITTPDGAPGGLSAPYKSVINQTTVRISWSAPSQPNGEITGYYLYVNDAQIDTGQKTPGSYLLTNLQPYIIYKIQVEVCTVYACVRSPAINVTTAETVPAGVLPPTLNIISPRVINASWHPPAEPNGIILRHEPPQEPSAGRCIYIECGYECCGTSYIPQRQNVNDVCCGGNFYIPLKNHVCCAGRYTEVLPGQICCPDLTEDRVDIGYGDRCCASIPYMLVGAQICCNGYSVNASNACCGEEYVPGNRSRCCGDPGEGYKAHIYETPDAMETANEKCCSTNTISSKLSCCHGNGFNPFTQFCADISTMESGCGSGVICPVEQEGTAYCNRCNFDQSSYKCGSYTTKKSESSSYSPRSDLMNDEKLCETVPVKVYTGMDLQYSDQGLTPYTEYHYALVVINTVGSTKSDFTFAMTSPSIPEGITAPLAEVRPNQLDTIYLTWQDPDEPNGLITAFVLFRDGIEIFRDANTKEFQDNNAVLPYQTYRYKLQVCNTAGCVSSNEIHISTLQAKPEQVAPPVAIANSSSSLLVHWSPPGRPNGQIIMYILYELSTLGTVLKYDGVINNYKLEGVSTVRTVIINQTAAELYWREPSEPNGIITGYTLYISDNGIVFENVFKGLMLNFTVTSLRPNIRYWHRVDAETVAGSTEGPVSSFDMPQVTPEGIHAPTNVTVLGPESIFVTWQEPEIMNGIIDQYRVLLNGGTDRQITQSFGLSLSGEINGLKPYSLYDVRIQACLRGVSNGCSTGPGIVVWTFEAEPQGQDPPILVAKSFDVVELTWDPPKQPNGIITGYRIIRRLPSSSAEILIAVVDGKTHKFTNTAPELKPYTEYQYLVTGSNSQGDTSSDWASVWTLEATPEAMQPPVLSDVDAHSVKLKWTPPFSANGIITNYKIEYRSSADPTSGSYQSVMLLGDVLSTSISGLTPYTSYSFRVTASNSVGSVSSTWAVTTTAQAAPARIGPFKVEKISTGTSLILTWPIPVQPNGVINNYLIYEAGNVNAIYQGLNREFEFRRLEPFTEYTVQLEACTIGGCSRSQEQKVYTSEVAPGNQPAPTLGALNSTSVTLLWTAPLQTNGKVISYEVLKQLIGRRQKREISEPVVIYKTTDTDQDQYEYTDRDLEPFSVYEYRIRTTNSAGYTISEPLRVESPPSAPGGLAPPTVTQIPNKPDQLLITWSAPDRINGILRDYQLQRNDSTPWSFAPDAPREFTDTGLKAHMYYSYKLTACTQGGCTSSDLTITQTSQAEPVFVEAPQLTAVNSTAIRVTWIPPTIINGDISEYRLIIDNVQVYKGLAVFYTATNLNPFQAYSFMLTACTSGGCTNSSSVTGRPTEAKPVGMQPPVLQVTSSTSIEVTWKEPTESNGIITSYELRRDSELIYSTSQLLYIDYQLKPGQTYSYAVTAYNSRGSTTSAAASATTYSSSPIGLATPELKALSSTSVEARWSPPLQPNGDIKNYTLYQGTKSVYSDLQLTTVVQNLSYWTEFTFRVKACTNSGCAISDAAKVRTLEAIPEVLDSPKLTPLADSTGAHAGVLVQWTPPRKPNGVITKYEIYRRHYSSNDTGGSGELIYSGNIQEYNDVDAELKPYTLYQYRVVAYNSVGQGTTPTSIFVQLQKPEQPNGNINSYTLFLNGKEVVHRMSLYIVIGTNNPLTPYTKYTIYIEACTAGGCTPSPSVETRTKPALPEGLTQPTVINITSNSVDVIWEPPIKPNGPIRAYTLSMRMICPYPYADSTDALIYPCLPTAWLTKTRGSSLLAHITSLLPYTRYQFKVEVENIVGTISQLVESVTKAAQPEYSGNPLKIHTTGGSISIDWTQSFHINGEVEEFLFYKNGTIEFRGSALSYSILRINLYAKYSFQVKLFTAEGQARTPIIFFDPVEGGVIEPPTTAAPVAVTSIPVYEEVWFIALMAILALIIIFIIIALCFGMYWHRKVPYIRERMPLPPRQKKADEVLSAEQIAQSMTSNNTISHVGYINPAYSHLSIPSHPASLMDLNLDQLSEKSIWDNDDNSLWDGHAGGDSGLHSLAVCILLLL</sequence>
<feature type="domain" description="Fibronectin type-III" evidence="3">
    <location>
        <begin position="1067"/>
        <end position="1164"/>
    </location>
</feature>
<dbReference type="PROSITE" id="PS50853">
    <property type="entry name" value="FN3"/>
    <property type="match status" value="16"/>
</dbReference>
<comment type="caution">
    <text evidence="4">The sequence shown here is derived from an EMBL/GenBank/DDBJ whole genome shotgun (WGS) entry which is preliminary data.</text>
</comment>
<keyword evidence="5" id="KW-1185">Reference proteome</keyword>
<evidence type="ECO:0000256" key="2">
    <source>
        <dbReference type="SAM" id="Phobius"/>
    </source>
</evidence>
<evidence type="ECO:0000313" key="4">
    <source>
        <dbReference type="EMBL" id="KAK2166025.1"/>
    </source>
</evidence>
<dbReference type="FunFam" id="2.60.40.10:FF:001379">
    <property type="entry name" value="Usherin"/>
    <property type="match status" value="1"/>
</dbReference>
<feature type="domain" description="Fibronectin type-III" evidence="3">
    <location>
        <begin position="628"/>
        <end position="722"/>
    </location>
</feature>
<evidence type="ECO:0000256" key="1">
    <source>
        <dbReference type="SAM" id="MobiDB-lite"/>
    </source>
</evidence>
<dbReference type="FunFam" id="2.60.40.10:FF:001716">
    <property type="entry name" value="Usherin"/>
    <property type="match status" value="1"/>
</dbReference>
<feature type="domain" description="Fibronectin type-III" evidence="3">
    <location>
        <begin position="1165"/>
        <end position="1252"/>
    </location>
</feature>
<keyword evidence="2" id="KW-0812">Transmembrane</keyword>
<feature type="domain" description="Fibronectin type-III" evidence="3">
    <location>
        <begin position="217"/>
        <end position="309"/>
    </location>
</feature>
<dbReference type="InterPro" id="IPR013783">
    <property type="entry name" value="Ig-like_fold"/>
</dbReference>
<feature type="domain" description="Fibronectin type-III" evidence="3">
    <location>
        <begin position="1253"/>
        <end position="1357"/>
    </location>
</feature>
<dbReference type="PANTHER" id="PTHR46957">
    <property type="entry name" value="CYTOKINE RECEPTOR"/>
    <property type="match status" value="1"/>
</dbReference>
<feature type="domain" description="Fibronectin type-III" evidence="3">
    <location>
        <begin position="779"/>
        <end position="872"/>
    </location>
</feature>
<evidence type="ECO:0000313" key="5">
    <source>
        <dbReference type="Proteomes" id="UP001208570"/>
    </source>
</evidence>
<feature type="non-terminal residue" evidence="4">
    <location>
        <position position="1"/>
    </location>
</feature>
<feature type="domain" description="Fibronectin type-III" evidence="3">
    <location>
        <begin position="875"/>
        <end position="968"/>
    </location>
</feature>
<feature type="domain" description="Fibronectin type-III" evidence="3">
    <location>
        <begin position="1890"/>
        <end position="1998"/>
    </location>
</feature>
<feature type="domain" description="Fibronectin type-III" evidence="3">
    <location>
        <begin position="969"/>
        <end position="1063"/>
    </location>
</feature>
<dbReference type="Gene3D" id="2.60.40.10">
    <property type="entry name" value="Immunoglobulins"/>
    <property type="match status" value="18"/>
</dbReference>
<name>A0AAD9K7R9_9ANNE</name>
<protein>
    <recommendedName>
        <fullName evidence="3">Fibronectin type-III domain-containing protein</fullName>
    </recommendedName>
</protein>
<evidence type="ECO:0000259" key="3">
    <source>
        <dbReference type="PROSITE" id="PS50853"/>
    </source>
</evidence>
<dbReference type="InterPro" id="IPR036116">
    <property type="entry name" value="FN3_sf"/>
</dbReference>
<feature type="domain" description="Fibronectin type-III" evidence="3">
    <location>
        <begin position="1630"/>
        <end position="1718"/>
    </location>
</feature>
<accession>A0AAD9K7R9</accession>